<proteinExistence type="inferred from homology"/>
<comment type="subcellular location">
    <subcellularLocation>
        <location evidence="1">Nucleus</location>
    </subcellularLocation>
</comment>
<dbReference type="GO" id="GO:0005634">
    <property type="term" value="C:nucleus"/>
    <property type="evidence" value="ECO:0007669"/>
    <property type="project" value="UniProtKB-SubCell"/>
</dbReference>
<feature type="region of interest" description="Disordered" evidence="8">
    <location>
        <begin position="241"/>
        <end position="261"/>
    </location>
</feature>
<feature type="domain" description="AP2/ERF" evidence="9">
    <location>
        <begin position="25"/>
        <end position="81"/>
    </location>
</feature>
<comment type="caution">
    <text evidence="10">The sequence shown here is derived from an EMBL/GenBank/DDBJ whole genome shotgun (WGS) entry which is preliminary data.</text>
</comment>
<dbReference type="GO" id="GO:0003677">
    <property type="term" value="F:DNA binding"/>
    <property type="evidence" value="ECO:0007669"/>
    <property type="project" value="UniProtKB-KW"/>
</dbReference>
<evidence type="ECO:0000256" key="7">
    <source>
        <dbReference type="ARBA" id="ARBA00024343"/>
    </source>
</evidence>
<dbReference type="SUPFAM" id="SSF54171">
    <property type="entry name" value="DNA-binding domain"/>
    <property type="match status" value="1"/>
</dbReference>
<evidence type="ECO:0000256" key="3">
    <source>
        <dbReference type="ARBA" id="ARBA00023125"/>
    </source>
</evidence>
<feature type="region of interest" description="Disordered" evidence="8">
    <location>
        <begin position="1"/>
        <end position="26"/>
    </location>
</feature>
<dbReference type="PANTHER" id="PTHR31839:SF85">
    <property type="entry name" value="AP2_ERF DOMAIN-CONTAINING PROTEIN"/>
    <property type="match status" value="1"/>
</dbReference>
<keyword evidence="6" id="KW-0539">Nucleus</keyword>
<evidence type="ECO:0000259" key="9">
    <source>
        <dbReference type="PROSITE" id="PS51032"/>
    </source>
</evidence>
<protein>
    <recommendedName>
        <fullName evidence="9">AP2/ERF domain-containing protein</fullName>
    </recommendedName>
</protein>
<keyword evidence="5" id="KW-0804">Transcription</keyword>
<evidence type="ECO:0000256" key="4">
    <source>
        <dbReference type="ARBA" id="ARBA00023159"/>
    </source>
</evidence>
<reference evidence="10 11" key="1">
    <citation type="journal article" date="2021" name="Hortic Res">
        <title>Chromosome-scale assembly of the Dendrobium chrysotoxum genome enhances the understanding of orchid evolution.</title>
        <authorList>
            <person name="Zhang Y."/>
            <person name="Zhang G.Q."/>
            <person name="Zhang D."/>
            <person name="Liu X.D."/>
            <person name="Xu X.Y."/>
            <person name="Sun W.H."/>
            <person name="Yu X."/>
            <person name="Zhu X."/>
            <person name="Wang Z.W."/>
            <person name="Zhao X."/>
            <person name="Zhong W.Y."/>
            <person name="Chen H."/>
            <person name="Yin W.L."/>
            <person name="Huang T."/>
            <person name="Niu S.C."/>
            <person name="Liu Z.J."/>
        </authorList>
    </citation>
    <scope>NUCLEOTIDE SEQUENCE [LARGE SCALE GENOMIC DNA]</scope>
    <source>
        <strain evidence="10">Lindl</strain>
    </source>
</reference>
<evidence type="ECO:0000313" key="10">
    <source>
        <dbReference type="EMBL" id="KAH0468389.1"/>
    </source>
</evidence>
<keyword evidence="4" id="KW-0010">Activator</keyword>
<dbReference type="AlphaFoldDB" id="A0AAV7H3Q1"/>
<evidence type="ECO:0000256" key="6">
    <source>
        <dbReference type="ARBA" id="ARBA00023242"/>
    </source>
</evidence>
<feature type="region of interest" description="Disordered" evidence="8">
    <location>
        <begin position="283"/>
        <end position="317"/>
    </location>
</feature>
<dbReference type="Gene3D" id="3.30.730.10">
    <property type="entry name" value="AP2/ERF domain"/>
    <property type="match status" value="1"/>
</dbReference>
<evidence type="ECO:0000256" key="8">
    <source>
        <dbReference type="SAM" id="MobiDB-lite"/>
    </source>
</evidence>
<gene>
    <name evidence="10" type="ORF">IEQ34_003422</name>
</gene>
<evidence type="ECO:0000256" key="5">
    <source>
        <dbReference type="ARBA" id="ARBA00023163"/>
    </source>
</evidence>
<organism evidence="10 11">
    <name type="scientific">Dendrobium chrysotoxum</name>
    <name type="common">Orchid</name>
    <dbReference type="NCBI Taxonomy" id="161865"/>
    <lineage>
        <taxon>Eukaryota</taxon>
        <taxon>Viridiplantae</taxon>
        <taxon>Streptophyta</taxon>
        <taxon>Embryophyta</taxon>
        <taxon>Tracheophyta</taxon>
        <taxon>Spermatophyta</taxon>
        <taxon>Magnoliopsida</taxon>
        <taxon>Liliopsida</taxon>
        <taxon>Asparagales</taxon>
        <taxon>Orchidaceae</taxon>
        <taxon>Epidendroideae</taxon>
        <taxon>Malaxideae</taxon>
        <taxon>Dendrobiinae</taxon>
        <taxon>Dendrobium</taxon>
    </lineage>
</organism>
<dbReference type="SMART" id="SM00380">
    <property type="entry name" value="AP2"/>
    <property type="match status" value="1"/>
</dbReference>
<dbReference type="PROSITE" id="PS51032">
    <property type="entry name" value="AP2_ERF"/>
    <property type="match status" value="1"/>
</dbReference>
<accession>A0AAV7H3Q1</accession>
<name>A0AAV7H3Q1_DENCH</name>
<comment type="similarity">
    <text evidence="7">Belongs to the AP2/ERF transcription factor family. ERF subfamily.</text>
</comment>
<evidence type="ECO:0000256" key="1">
    <source>
        <dbReference type="ARBA" id="ARBA00004123"/>
    </source>
</evidence>
<feature type="compositionally biased region" description="Low complexity" evidence="8">
    <location>
        <begin position="241"/>
        <end position="250"/>
    </location>
</feature>
<evidence type="ECO:0000256" key="2">
    <source>
        <dbReference type="ARBA" id="ARBA00023015"/>
    </source>
</evidence>
<evidence type="ECO:0000313" key="11">
    <source>
        <dbReference type="Proteomes" id="UP000775213"/>
    </source>
</evidence>
<sequence>MADSTPPSQVQTSTSNTQSNVPPSRYHGVHMHKGKWIARIYSLRYSKTLWLGSYSMPEMAAIDYDMGALACNRDNAVFNFPDAIQSHPVPKSASIADIRAATIEAATKFGVRAKAVDAFEVASQEIGHHIAWADWDKWLEYSGICKVQVHEQVQKQVQIVPDEPLDYEDRALRMNISSRTNPWTIKTEYFVRTDHPGRTIGRSSQSASYEQIVLDEPLDDQVRALHMISSARAAVGAKAEAGSSSELSAVPSFPNSARKEASEGVTLEAAYQSAAENHRPFHPLSAAKNRHPFHPPSAAENGHPFHSPSAAENRRPFTLRVRQRTRILSNNTLTKVSKELGRCLKNK</sequence>
<keyword evidence="3" id="KW-0238">DNA-binding</keyword>
<feature type="compositionally biased region" description="Low complexity" evidence="8">
    <location>
        <begin position="1"/>
        <end position="24"/>
    </location>
</feature>
<dbReference type="Proteomes" id="UP000775213">
    <property type="component" value="Unassembled WGS sequence"/>
</dbReference>
<keyword evidence="2" id="KW-0805">Transcription regulation</keyword>
<dbReference type="InterPro" id="IPR016177">
    <property type="entry name" value="DNA-bd_dom_sf"/>
</dbReference>
<dbReference type="InterPro" id="IPR036955">
    <property type="entry name" value="AP2/ERF_dom_sf"/>
</dbReference>
<dbReference type="GO" id="GO:0003700">
    <property type="term" value="F:DNA-binding transcription factor activity"/>
    <property type="evidence" value="ECO:0007669"/>
    <property type="project" value="InterPro"/>
</dbReference>
<dbReference type="InterPro" id="IPR045277">
    <property type="entry name" value="DRE1A-I"/>
</dbReference>
<keyword evidence="11" id="KW-1185">Reference proteome</keyword>
<dbReference type="InterPro" id="IPR001471">
    <property type="entry name" value="AP2/ERF_dom"/>
</dbReference>
<dbReference type="EMBL" id="JAGFBR010000004">
    <property type="protein sequence ID" value="KAH0468389.1"/>
    <property type="molecule type" value="Genomic_DNA"/>
</dbReference>
<dbReference type="CDD" id="cd00018">
    <property type="entry name" value="AP2"/>
    <property type="match status" value="1"/>
</dbReference>
<dbReference type="PANTHER" id="PTHR31839">
    <property type="entry name" value="DEHYDRATION-RESPONSIVE ELEMENT-BINDING PROTEIN 1D"/>
    <property type="match status" value="1"/>
</dbReference>